<sequence>MSRPSHFRETRGTAKRREFELALAHMANQQQTPEWAQELLTKFSSVNDSFNQKFEELNASIKELRKDTRSMINRVNNAEKRIAQIEDKDAAYQKTLDELTKETNSLKTKVSYLESQSRRNNIVLVGLTEGVLEGADAEKELAMILNYILGRGEMDSAPEVDRHHRALRPRPGPSDPPRPYIVRLLRWGDRQLLLWAASKKKQMEWKGTTFRVFQDLPADIQLKRAEYGEIKRRLRAANIRYGMLFPARLLVTVDGQKRIYTSPAEAQKDLTQRLPTVFG</sequence>
<evidence type="ECO:0000313" key="3">
    <source>
        <dbReference type="Proteomes" id="UP001460270"/>
    </source>
</evidence>
<keyword evidence="3" id="KW-1185">Reference proteome</keyword>
<proteinExistence type="predicted"/>
<evidence type="ECO:0000313" key="2">
    <source>
        <dbReference type="EMBL" id="KAK7877132.1"/>
    </source>
</evidence>
<keyword evidence="1" id="KW-0175">Coiled coil</keyword>
<feature type="coiled-coil region" evidence="1">
    <location>
        <begin position="47"/>
        <end position="116"/>
    </location>
</feature>
<name>A0AAW0MCJ5_9GOBI</name>
<dbReference type="EMBL" id="JBBPFD010000719">
    <property type="protein sequence ID" value="KAK7877132.1"/>
    <property type="molecule type" value="Genomic_DNA"/>
</dbReference>
<dbReference type="AlphaFoldDB" id="A0AAW0MCJ5"/>
<comment type="caution">
    <text evidence="2">The sequence shown here is derived from an EMBL/GenBank/DDBJ whole genome shotgun (WGS) entry which is preliminary data.</text>
</comment>
<accession>A0AAW0MCJ5</accession>
<protein>
    <recommendedName>
        <fullName evidence="4">L1 transposable element RRM domain-containing protein</fullName>
    </recommendedName>
</protein>
<reference evidence="3" key="1">
    <citation type="submission" date="2024-04" db="EMBL/GenBank/DDBJ databases">
        <title>Salinicola lusitanus LLJ914,a marine bacterium isolated from the Okinawa Trough.</title>
        <authorList>
            <person name="Li J."/>
        </authorList>
    </citation>
    <scope>NUCLEOTIDE SEQUENCE [LARGE SCALE GENOMIC DNA]</scope>
</reference>
<dbReference type="Gene3D" id="3.30.70.1820">
    <property type="entry name" value="L1 transposable element, RRM domain"/>
    <property type="match status" value="1"/>
</dbReference>
<organism evidence="2 3">
    <name type="scientific">Mugilogobius chulae</name>
    <name type="common">yellowstripe goby</name>
    <dbReference type="NCBI Taxonomy" id="88201"/>
    <lineage>
        <taxon>Eukaryota</taxon>
        <taxon>Metazoa</taxon>
        <taxon>Chordata</taxon>
        <taxon>Craniata</taxon>
        <taxon>Vertebrata</taxon>
        <taxon>Euteleostomi</taxon>
        <taxon>Actinopterygii</taxon>
        <taxon>Neopterygii</taxon>
        <taxon>Teleostei</taxon>
        <taxon>Neoteleostei</taxon>
        <taxon>Acanthomorphata</taxon>
        <taxon>Gobiaria</taxon>
        <taxon>Gobiiformes</taxon>
        <taxon>Gobioidei</taxon>
        <taxon>Gobiidae</taxon>
        <taxon>Gobionellinae</taxon>
        <taxon>Mugilogobius</taxon>
    </lineage>
</organism>
<dbReference type="Proteomes" id="UP001460270">
    <property type="component" value="Unassembled WGS sequence"/>
</dbReference>
<evidence type="ECO:0000256" key="1">
    <source>
        <dbReference type="SAM" id="Coils"/>
    </source>
</evidence>
<evidence type="ECO:0008006" key="4">
    <source>
        <dbReference type="Google" id="ProtNLM"/>
    </source>
</evidence>
<dbReference type="PANTHER" id="PTHR11505">
    <property type="entry name" value="L1 TRANSPOSABLE ELEMENT-RELATED"/>
    <property type="match status" value="1"/>
</dbReference>
<dbReference type="InterPro" id="IPR004244">
    <property type="entry name" value="Transposase_22"/>
</dbReference>
<gene>
    <name evidence="2" type="ORF">WMY93_032158</name>
</gene>